<keyword evidence="6" id="KW-0963">Cytoplasm</keyword>
<dbReference type="InterPro" id="IPR004809">
    <property type="entry name" value="Gln_synth_I"/>
</dbReference>
<dbReference type="PROSITE" id="PS51986">
    <property type="entry name" value="GS_BETA_GRASP"/>
    <property type="match status" value="1"/>
</dbReference>
<feature type="binding site" evidence="13">
    <location>
        <position position="135"/>
    </location>
    <ligand>
        <name>Mg(2+)</name>
        <dbReference type="ChEBI" id="CHEBI:18420"/>
        <label>2</label>
    </ligand>
</feature>
<dbReference type="SMART" id="SM01230">
    <property type="entry name" value="Gln-synt_C"/>
    <property type="match status" value="1"/>
</dbReference>
<feature type="binding site" evidence="11">
    <location>
        <position position="332"/>
    </location>
    <ligand>
        <name>L-glutamate</name>
        <dbReference type="ChEBI" id="CHEBI:29985"/>
    </ligand>
</feature>
<evidence type="ECO:0000256" key="4">
    <source>
        <dbReference type="ARBA" id="ARBA00011258"/>
    </source>
</evidence>
<dbReference type="Proteomes" id="UP000008207">
    <property type="component" value="Chromosome"/>
</dbReference>
<dbReference type="InterPro" id="IPR027302">
    <property type="entry name" value="Gln_synth_N_conserv_site"/>
</dbReference>
<feature type="binding site" evidence="11">
    <location>
        <begin position="269"/>
        <end position="270"/>
    </location>
    <ligand>
        <name>L-glutamate</name>
        <dbReference type="ChEBI" id="CHEBI:29985"/>
    </ligand>
</feature>
<feature type="binding site" evidence="13">
    <location>
        <position position="225"/>
    </location>
    <ligand>
        <name>Mg(2+)</name>
        <dbReference type="ChEBI" id="CHEBI:18420"/>
        <label>1</label>
    </ligand>
</feature>
<evidence type="ECO:0000256" key="5">
    <source>
        <dbReference type="ARBA" id="ARBA00021364"/>
    </source>
</evidence>
<feature type="domain" description="GS beta-grasp" evidence="18">
    <location>
        <begin position="18"/>
        <end position="103"/>
    </location>
</feature>
<dbReference type="PANTHER" id="PTHR43407">
    <property type="entry name" value="GLUTAMINE SYNTHETASE"/>
    <property type="match status" value="1"/>
</dbReference>
<dbReference type="PROSITE" id="PS00181">
    <property type="entry name" value="GLNA_ATP"/>
    <property type="match status" value="1"/>
</dbReference>
<reference evidence="20 21" key="1">
    <citation type="submission" date="2009-01" db="EMBL/GenBank/DDBJ databases">
        <title>Complete sequence of chromosome of Methylobacterium nodulans ORS 2060.</title>
        <authorList>
            <consortium name="US DOE Joint Genome Institute"/>
            <person name="Lucas S."/>
            <person name="Copeland A."/>
            <person name="Lapidus A."/>
            <person name="Glavina del Rio T."/>
            <person name="Dalin E."/>
            <person name="Tice H."/>
            <person name="Bruce D."/>
            <person name="Goodwin L."/>
            <person name="Pitluck S."/>
            <person name="Sims D."/>
            <person name="Brettin T."/>
            <person name="Detter J.C."/>
            <person name="Han C."/>
            <person name="Larimer F."/>
            <person name="Land M."/>
            <person name="Hauser L."/>
            <person name="Kyrpides N."/>
            <person name="Ivanova N."/>
            <person name="Marx C.J."/>
            <person name="Richardson P."/>
        </authorList>
    </citation>
    <scope>NUCLEOTIDE SEQUENCE [LARGE SCALE GENOMIC DNA]</scope>
    <source>
        <strain evidence="21">LMG 21967 / CNCM I-2342 / ORS 2060</strain>
    </source>
</reference>
<feature type="binding site" evidence="11">
    <location>
        <position position="344"/>
    </location>
    <ligand>
        <name>L-glutamate</name>
        <dbReference type="ChEBI" id="CHEBI:29985"/>
    </ligand>
</feature>
<feature type="binding site" evidence="12">
    <location>
        <begin position="276"/>
        <end position="278"/>
    </location>
    <ligand>
        <name>ATP</name>
        <dbReference type="ChEBI" id="CHEBI:30616"/>
    </ligand>
</feature>
<dbReference type="PROSITE" id="PS51987">
    <property type="entry name" value="GS_CATALYTIC"/>
    <property type="match status" value="1"/>
</dbReference>
<feature type="binding site" evidence="13">
    <location>
        <position position="363"/>
    </location>
    <ligand>
        <name>Mg(2+)</name>
        <dbReference type="ChEBI" id="CHEBI:18420"/>
        <label>1</label>
    </ligand>
</feature>
<dbReference type="GO" id="GO:0019740">
    <property type="term" value="P:nitrogen utilization"/>
    <property type="evidence" value="ECO:0007669"/>
    <property type="project" value="TreeGrafter"/>
</dbReference>
<dbReference type="eggNOG" id="COG0174">
    <property type="taxonomic scope" value="Bacteria"/>
</dbReference>
<keyword evidence="8 12" id="KW-0547">Nucleotide-binding</keyword>
<dbReference type="EMBL" id="CP001349">
    <property type="protein sequence ID" value="ACL58303.1"/>
    <property type="molecule type" value="Genomic_DNA"/>
</dbReference>
<proteinExistence type="inferred from homology"/>
<dbReference type="KEGG" id="mno:Mnod_3383"/>
<name>B8IMB7_METNO</name>
<dbReference type="OrthoDB" id="9807095at2"/>
<feature type="binding site" evidence="11">
    <location>
        <position position="326"/>
    </location>
    <ligand>
        <name>L-glutamate</name>
        <dbReference type="ChEBI" id="CHEBI:29985"/>
    </ligand>
</feature>
<organism evidence="20 21">
    <name type="scientific">Methylobacterium nodulans (strain LMG 21967 / CNCM I-2342 / ORS 2060)</name>
    <dbReference type="NCBI Taxonomy" id="460265"/>
    <lineage>
        <taxon>Bacteria</taxon>
        <taxon>Pseudomonadati</taxon>
        <taxon>Pseudomonadota</taxon>
        <taxon>Alphaproteobacteria</taxon>
        <taxon>Hyphomicrobiales</taxon>
        <taxon>Methylobacteriaceae</taxon>
        <taxon>Methylobacterium</taxon>
    </lineage>
</organism>
<comment type="similarity">
    <text evidence="3 15 16">Belongs to the glutamine synthetase family.</text>
</comment>
<evidence type="ECO:0000256" key="16">
    <source>
        <dbReference type="RuleBase" id="RU000384"/>
    </source>
</evidence>
<dbReference type="SUPFAM" id="SSF55931">
    <property type="entry name" value="Glutamine synthetase/guanido kinase"/>
    <property type="match status" value="1"/>
</dbReference>
<dbReference type="PROSITE" id="PS00180">
    <property type="entry name" value="GLNA_1"/>
    <property type="match status" value="1"/>
</dbReference>
<keyword evidence="10" id="KW-0535">Nitrogen fixation</keyword>
<evidence type="ECO:0000256" key="15">
    <source>
        <dbReference type="PROSITE-ProRule" id="PRU01330"/>
    </source>
</evidence>
<comment type="cofactor">
    <cofactor evidence="13">
        <name>Mg(2+)</name>
        <dbReference type="ChEBI" id="CHEBI:18420"/>
    </cofactor>
    <text evidence="13">Binds 2 Mg(2+) ions per subunit.</text>
</comment>
<dbReference type="GO" id="GO:0046872">
    <property type="term" value="F:metal ion binding"/>
    <property type="evidence" value="ECO:0007669"/>
    <property type="project" value="UniProtKB-KW"/>
</dbReference>
<evidence type="ECO:0000256" key="3">
    <source>
        <dbReference type="ARBA" id="ARBA00009897"/>
    </source>
</evidence>
<feature type="modified residue" description="O-AMP-tyrosine" evidence="14">
    <location>
        <position position="403"/>
    </location>
</feature>
<dbReference type="SUPFAM" id="SSF54368">
    <property type="entry name" value="Glutamine synthetase, N-terminal domain"/>
    <property type="match status" value="1"/>
</dbReference>
<dbReference type="GO" id="GO:0005737">
    <property type="term" value="C:cytoplasm"/>
    <property type="evidence" value="ECO:0007669"/>
    <property type="project" value="UniProtKB-SubCell"/>
</dbReference>
<dbReference type="PANTHER" id="PTHR43407:SF1">
    <property type="entry name" value="LENGSIN"/>
    <property type="match status" value="1"/>
</dbReference>
<dbReference type="GO" id="GO:0006542">
    <property type="term" value="P:glutamine biosynthetic process"/>
    <property type="evidence" value="ECO:0007669"/>
    <property type="project" value="InterPro"/>
</dbReference>
<evidence type="ECO:0000313" key="21">
    <source>
        <dbReference type="Proteomes" id="UP000008207"/>
    </source>
</evidence>
<feature type="binding site" evidence="11">
    <location>
        <position position="365"/>
    </location>
    <ligand>
        <name>L-glutamate</name>
        <dbReference type="ChEBI" id="CHEBI:29985"/>
    </ligand>
</feature>
<feature type="binding site" evidence="13">
    <location>
        <position position="137"/>
    </location>
    <ligand>
        <name>Mg(2+)</name>
        <dbReference type="ChEBI" id="CHEBI:18420"/>
        <label>1</label>
    </ligand>
</feature>
<feature type="binding site" evidence="12">
    <location>
        <position position="358"/>
    </location>
    <ligand>
        <name>ATP</name>
        <dbReference type="ChEBI" id="CHEBI:30616"/>
    </ligand>
</feature>
<dbReference type="NCBIfam" id="TIGR00653">
    <property type="entry name" value="GlnA"/>
    <property type="match status" value="1"/>
</dbReference>
<comment type="subcellular location">
    <subcellularLocation>
        <location evidence="2">Cytoplasm</location>
    </subcellularLocation>
</comment>
<evidence type="ECO:0000256" key="9">
    <source>
        <dbReference type="ARBA" id="ARBA00022840"/>
    </source>
</evidence>
<feature type="binding site" evidence="13">
    <location>
        <position position="274"/>
    </location>
    <ligand>
        <name>Mg(2+)</name>
        <dbReference type="ChEBI" id="CHEBI:18420"/>
        <label>1</label>
    </ligand>
</feature>
<gene>
    <name evidence="20" type="ordered locus">Mnod_3383</name>
</gene>
<dbReference type="EC" id="6.3.1.2" evidence="17"/>
<dbReference type="InterPro" id="IPR008146">
    <property type="entry name" value="Gln_synth_cat_dom"/>
</dbReference>
<evidence type="ECO:0000256" key="11">
    <source>
        <dbReference type="PIRSR" id="PIRSR604809-1"/>
    </source>
</evidence>
<evidence type="ECO:0000256" key="6">
    <source>
        <dbReference type="ARBA" id="ARBA00022490"/>
    </source>
</evidence>
<evidence type="ECO:0000256" key="13">
    <source>
        <dbReference type="PIRSR" id="PIRSR604809-3"/>
    </source>
</evidence>
<evidence type="ECO:0000256" key="7">
    <source>
        <dbReference type="ARBA" id="ARBA00022598"/>
    </source>
</evidence>
<dbReference type="GO" id="GO:0004356">
    <property type="term" value="F:glutamine synthetase activity"/>
    <property type="evidence" value="ECO:0007669"/>
    <property type="project" value="UniProtKB-EC"/>
</dbReference>
<dbReference type="FunFam" id="3.30.590.10:FF:000001">
    <property type="entry name" value="Glutamine synthetase"/>
    <property type="match status" value="1"/>
</dbReference>
<dbReference type="Pfam" id="PF03951">
    <property type="entry name" value="Gln-synt_N"/>
    <property type="match status" value="1"/>
</dbReference>
<evidence type="ECO:0000259" key="19">
    <source>
        <dbReference type="PROSITE" id="PS51987"/>
    </source>
</evidence>
<keyword evidence="13" id="KW-0460">Magnesium</keyword>
<evidence type="ECO:0000256" key="2">
    <source>
        <dbReference type="ARBA" id="ARBA00004496"/>
    </source>
</evidence>
<dbReference type="Gene3D" id="3.30.590.10">
    <property type="entry name" value="Glutamine synthetase/guanido kinase, catalytic domain"/>
    <property type="match status" value="1"/>
</dbReference>
<dbReference type="GO" id="GO:0005524">
    <property type="term" value="F:ATP binding"/>
    <property type="evidence" value="ECO:0007669"/>
    <property type="project" value="UniProtKB-KW"/>
</dbReference>
<sequence length="475" mass="52913">MAYTCATPDDVLKAIKDDEVAMVDLRFTDLPGLWQHFSVPPSALAGDSFTEGVGFDGSSIRGFQEIQESDMLVVPDPTTAFLDPFSEAQTLVLICDLRDPVSGQPYGRDPRHIAHRAEVYLTSTAIGDTAYFGPELEYFVFNEVSYDQGANYGYYEVDAIEANWTARRTDGPSLGHKLRPKEGYFPVPPADVLQDVRTNMVLTLEAIGISVEAHHHEVATGGQGEIDMRFATLKRMADNVMIYKYVVKNVARERGMSATFMPKPLFGDNGSGMHVHQSLWKGERPLFAGDGYAGTSDLMRYYIGGLLRHAPALLAICAPTSNSYRRLVPGFEAPVNLGYSARNRSAACRIPMYSLSPKAKRVEFRCPDPACNPYLGFAAMLMAGLDGIKNRIDPGDPIDKNLYDLPPQERARIPSTPASLEQALDALERDHKFLLTGEVFTADVIETYLTYKRLHEVNEMRLRPHPYEFVLYYDV</sequence>
<dbReference type="Gene3D" id="3.10.20.70">
    <property type="entry name" value="Glutamine synthetase, N-terminal domain"/>
    <property type="match status" value="1"/>
</dbReference>
<keyword evidence="7 17" id="KW-0436">Ligase</keyword>
<evidence type="ECO:0000256" key="14">
    <source>
        <dbReference type="PIRSR" id="PIRSR604809-50"/>
    </source>
</evidence>
<dbReference type="InterPro" id="IPR027303">
    <property type="entry name" value="Gln_synth_gly_rich_site"/>
</dbReference>
<dbReference type="InterPro" id="IPR036651">
    <property type="entry name" value="Gln_synt_N_sf"/>
</dbReference>
<evidence type="ECO:0000256" key="8">
    <source>
        <dbReference type="ARBA" id="ARBA00022741"/>
    </source>
</evidence>
<accession>B8IMB7</accession>
<feature type="binding site" evidence="12">
    <location>
        <position position="212"/>
    </location>
    <ligand>
        <name>ATP</name>
        <dbReference type="ChEBI" id="CHEBI:30616"/>
    </ligand>
</feature>
<keyword evidence="9 12" id="KW-0067">ATP-binding</keyword>
<evidence type="ECO:0000313" key="20">
    <source>
        <dbReference type="EMBL" id="ACL58303.1"/>
    </source>
</evidence>
<dbReference type="RefSeq" id="WP_015929965.1">
    <property type="nucleotide sequence ID" value="NC_011894.1"/>
</dbReference>
<comment type="subunit">
    <text evidence="4">Oligomer of 12 subunits arranged in the form of two hexameric ring.</text>
</comment>
<comment type="function">
    <text evidence="1">Catalyzes the ATP-dependent biosynthesis of glutamine from glutamate and ammonia.</text>
</comment>
<keyword evidence="21" id="KW-1185">Reference proteome</keyword>
<dbReference type="InterPro" id="IPR008147">
    <property type="entry name" value="Gln_synt_N"/>
</dbReference>
<dbReference type="HOGENOM" id="CLU_017290_1_2_5"/>
<evidence type="ECO:0000256" key="17">
    <source>
        <dbReference type="RuleBase" id="RU004356"/>
    </source>
</evidence>
<comment type="catalytic activity">
    <reaction evidence="17">
        <text>L-glutamate + NH4(+) + ATP = L-glutamine + ADP + phosphate + H(+)</text>
        <dbReference type="Rhea" id="RHEA:16169"/>
        <dbReference type="ChEBI" id="CHEBI:15378"/>
        <dbReference type="ChEBI" id="CHEBI:28938"/>
        <dbReference type="ChEBI" id="CHEBI:29985"/>
        <dbReference type="ChEBI" id="CHEBI:30616"/>
        <dbReference type="ChEBI" id="CHEBI:43474"/>
        <dbReference type="ChEBI" id="CHEBI:58359"/>
        <dbReference type="ChEBI" id="CHEBI:456216"/>
        <dbReference type="EC" id="6.3.1.2"/>
    </reaction>
</comment>
<feature type="binding site" evidence="12">
    <location>
        <position position="344"/>
    </location>
    <ligand>
        <name>ATP</name>
        <dbReference type="ChEBI" id="CHEBI:30616"/>
    </ligand>
</feature>
<evidence type="ECO:0000256" key="1">
    <source>
        <dbReference type="ARBA" id="ARBA00003117"/>
    </source>
</evidence>
<evidence type="ECO:0000256" key="12">
    <source>
        <dbReference type="PIRSR" id="PIRSR604809-2"/>
    </source>
</evidence>
<dbReference type="AlphaFoldDB" id="B8IMB7"/>
<dbReference type="STRING" id="460265.Mnod_3383"/>
<feature type="binding site" evidence="13">
    <location>
        <position position="217"/>
    </location>
    <ligand>
        <name>Mg(2+)</name>
        <dbReference type="ChEBI" id="CHEBI:18420"/>
        <label>1</label>
    </ligand>
</feature>
<evidence type="ECO:0000256" key="10">
    <source>
        <dbReference type="ARBA" id="ARBA00023231"/>
    </source>
</evidence>
<dbReference type="GO" id="GO:0016020">
    <property type="term" value="C:membrane"/>
    <property type="evidence" value="ECO:0007669"/>
    <property type="project" value="TreeGrafter"/>
</dbReference>
<dbReference type="InterPro" id="IPR014746">
    <property type="entry name" value="Gln_synth/guanido_kin_cat_dom"/>
</dbReference>
<dbReference type="Pfam" id="PF00120">
    <property type="entry name" value="Gln-synt_C"/>
    <property type="match status" value="1"/>
</dbReference>
<protein>
    <recommendedName>
        <fullName evidence="5 17">Glutamine synthetase</fullName>
        <ecNumber evidence="17">6.3.1.2</ecNumber>
    </recommendedName>
</protein>
<keyword evidence="13" id="KW-0479">Metal-binding</keyword>
<evidence type="ECO:0000259" key="18">
    <source>
        <dbReference type="PROSITE" id="PS51986"/>
    </source>
</evidence>
<keyword evidence="14" id="KW-0597">Phosphoprotein</keyword>
<feature type="domain" description="GS catalytic" evidence="19">
    <location>
        <begin position="110"/>
        <end position="475"/>
    </location>
</feature>